<proteinExistence type="inferred from homology"/>
<feature type="signal peptide" evidence="3">
    <location>
        <begin position="1"/>
        <end position="26"/>
    </location>
</feature>
<feature type="chain" id="PRO_5022704079" evidence="3">
    <location>
        <begin position="27"/>
        <end position="344"/>
    </location>
</feature>
<evidence type="ECO:0000256" key="3">
    <source>
        <dbReference type="SAM" id="SignalP"/>
    </source>
</evidence>
<organism evidence="5 6">
    <name type="scientific">Sphingomonas panacisoli</name>
    <dbReference type="NCBI Taxonomy" id="1813879"/>
    <lineage>
        <taxon>Bacteria</taxon>
        <taxon>Pseudomonadati</taxon>
        <taxon>Pseudomonadota</taxon>
        <taxon>Alphaproteobacteria</taxon>
        <taxon>Sphingomonadales</taxon>
        <taxon>Sphingomonadaceae</taxon>
        <taxon>Sphingomonas</taxon>
    </lineage>
</organism>
<dbReference type="InterPro" id="IPR050300">
    <property type="entry name" value="GDXG_lipolytic_enzyme"/>
</dbReference>
<accession>A0A5B8LHS5</accession>
<reference evidence="5 6" key="1">
    <citation type="submission" date="2019-07" db="EMBL/GenBank/DDBJ databases">
        <title>Full genome sequence of Sphingomonas sp. 4R-6-7(HKS19).</title>
        <authorList>
            <person name="Im W.-T."/>
        </authorList>
    </citation>
    <scope>NUCLEOTIDE SEQUENCE [LARGE SCALE GENOMIC DNA]</scope>
    <source>
        <strain evidence="5 6">HKS19</strain>
    </source>
</reference>
<evidence type="ECO:0000256" key="1">
    <source>
        <dbReference type="ARBA" id="ARBA00010515"/>
    </source>
</evidence>
<evidence type="ECO:0000256" key="2">
    <source>
        <dbReference type="ARBA" id="ARBA00022801"/>
    </source>
</evidence>
<gene>
    <name evidence="5" type="ORF">FPZ24_10475</name>
</gene>
<dbReference type="OrthoDB" id="9806180at2"/>
<evidence type="ECO:0000259" key="4">
    <source>
        <dbReference type="Pfam" id="PF07859"/>
    </source>
</evidence>
<dbReference type="Pfam" id="PF07859">
    <property type="entry name" value="Abhydrolase_3"/>
    <property type="match status" value="1"/>
</dbReference>
<dbReference type="EMBL" id="CP042306">
    <property type="protein sequence ID" value="QDZ07858.1"/>
    <property type="molecule type" value="Genomic_DNA"/>
</dbReference>
<dbReference type="KEGG" id="spai:FPZ24_10475"/>
<sequence>MTMAKAWIRRAAPLLPMIAMSSYAVAQSTAPAAPIPMPTPAPTMQPLPATLSEQARTAITTGSTDNPNKMPSLADQRKFIDQYQQTFGALQRKKYAVDISESTMGGVKVRLIRKAGTPATSKRVFLNLHGGGFVTDSGSLTENIPIAALTGVPVVAVLYRQAPESPFPAQADDALAVYRELLKTHAAKDIGIYGTSAGAILGPELLMRIRAAKLPMPSVLGVFSGDLDLSRRGDSILANKSYEMLAGLLNAFYLPKGQSAADPMVSPILGDLKGFPPTMCMTSSRDVFVSSTSNFCLALEEAGVENKLVSFDGLPHAFWAYIDAPESDRAFKIQARFLLGHLGR</sequence>
<dbReference type="PANTHER" id="PTHR48081">
    <property type="entry name" value="AB HYDROLASE SUPERFAMILY PROTEIN C4A8.06C"/>
    <property type="match status" value="1"/>
</dbReference>
<evidence type="ECO:0000313" key="5">
    <source>
        <dbReference type="EMBL" id="QDZ07858.1"/>
    </source>
</evidence>
<dbReference type="InterPro" id="IPR013094">
    <property type="entry name" value="AB_hydrolase_3"/>
</dbReference>
<keyword evidence="2 5" id="KW-0378">Hydrolase</keyword>
<dbReference type="SUPFAM" id="SSF53474">
    <property type="entry name" value="alpha/beta-Hydrolases"/>
    <property type="match status" value="1"/>
</dbReference>
<dbReference type="Proteomes" id="UP000315673">
    <property type="component" value="Chromosome"/>
</dbReference>
<dbReference type="InterPro" id="IPR029058">
    <property type="entry name" value="AB_hydrolase_fold"/>
</dbReference>
<name>A0A5B8LHS5_9SPHN</name>
<evidence type="ECO:0000313" key="6">
    <source>
        <dbReference type="Proteomes" id="UP000315673"/>
    </source>
</evidence>
<feature type="domain" description="Alpha/beta hydrolase fold-3" evidence="4">
    <location>
        <begin position="126"/>
        <end position="319"/>
    </location>
</feature>
<dbReference type="GO" id="GO:0004806">
    <property type="term" value="F:triacylglycerol lipase activity"/>
    <property type="evidence" value="ECO:0007669"/>
    <property type="project" value="TreeGrafter"/>
</dbReference>
<keyword evidence="6" id="KW-1185">Reference proteome</keyword>
<dbReference type="AlphaFoldDB" id="A0A5B8LHS5"/>
<comment type="similarity">
    <text evidence="1">Belongs to the 'GDXG' lipolytic enzyme family.</text>
</comment>
<dbReference type="Gene3D" id="3.40.50.1820">
    <property type="entry name" value="alpha/beta hydrolase"/>
    <property type="match status" value="1"/>
</dbReference>
<keyword evidence="3" id="KW-0732">Signal</keyword>
<dbReference type="PANTHER" id="PTHR48081:SF30">
    <property type="entry name" value="ACETYL-HYDROLASE LIPR-RELATED"/>
    <property type="match status" value="1"/>
</dbReference>
<protein>
    <submittedName>
        <fullName evidence="5">Alpha/beta hydrolase</fullName>
    </submittedName>
</protein>